<proteinExistence type="predicted"/>
<gene>
    <name evidence="2" type="ORF">EOD40_01930</name>
</gene>
<protein>
    <submittedName>
        <fullName evidence="2">T9SS type B sorting domain-containing protein</fullName>
    </submittedName>
</protein>
<dbReference type="NCBIfam" id="TIGR04131">
    <property type="entry name" value="Bac_Flav_CTERM"/>
    <property type="match status" value="1"/>
</dbReference>
<dbReference type="EMBL" id="SACJ01000001">
    <property type="protein sequence ID" value="RVT79893.1"/>
    <property type="molecule type" value="Genomic_DNA"/>
</dbReference>
<dbReference type="Pfam" id="PF13585">
    <property type="entry name" value="CHU_C"/>
    <property type="match status" value="1"/>
</dbReference>
<comment type="caution">
    <text evidence="2">The sequence shown here is derived from an EMBL/GenBank/DDBJ whole genome shotgun (WGS) entry which is preliminary data.</text>
</comment>
<feature type="transmembrane region" description="Helical" evidence="1">
    <location>
        <begin position="29"/>
        <end position="48"/>
    </location>
</feature>
<dbReference type="Pfam" id="PF13573">
    <property type="entry name" value="SprB"/>
    <property type="match status" value="16"/>
</dbReference>
<keyword evidence="1" id="KW-0812">Transmembrane</keyword>
<evidence type="ECO:0000313" key="3">
    <source>
        <dbReference type="Proteomes" id="UP000285211"/>
    </source>
</evidence>
<keyword evidence="1" id="KW-0472">Membrane</keyword>
<dbReference type="Proteomes" id="UP000285211">
    <property type="component" value="Unassembled WGS sequence"/>
</dbReference>
<accession>A0A3S2U9E3</accession>
<keyword evidence="1" id="KW-1133">Transmembrane helix</keyword>
<dbReference type="OrthoDB" id="607469at2"/>
<dbReference type="InterPro" id="IPR025667">
    <property type="entry name" value="SprB_repeat"/>
</dbReference>
<keyword evidence="3" id="KW-1185">Reference proteome</keyword>
<evidence type="ECO:0000313" key="2">
    <source>
        <dbReference type="EMBL" id="RVT79893.1"/>
    </source>
</evidence>
<name>A0A3S2U9E3_9FLAO</name>
<dbReference type="InterPro" id="IPR026341">
    <property type="entry name" value="T9SS_type_B"/>
</dbReference>
<sequence>MKSKNYLLTNILCAINSTLFFIKRVKNYGLIHVQLLLFAVFLNTTSYAQNYKSFAIRYNNNEIKGNMLLIGNNILGKDNNNLSDNSVNQNTNMQYIDIDSDVSTFSSSSANLKMPSTTGCSRIAYAGLYWAAILQVPQSRTDINKIKLKLPGNTAYTDITGELIYDAVVSPIAAGTNEPTNTPYACYADVTSLLSGLTDPQGTYTIANVTSSLGFNSTTGLSAGWTLFIVYEDDTATKKSITSFDGFSSIYDDKTLSIPISSFITPPSGTINILYAFASLEGDKGEVGSKTEINGKAITNSQRASNRFFNSNITEANGYFTDRVPNNSNSLGYDTGIESVLGAQNSVINYNATSATITVQVAKGQANPVFSFFNAFGVDVIAPEIKLSKIVEDINGNDIGNTNVSLGDNLYYEIAFQNIGNDNVKNFTLKDVLPTNVIFNYPADITSLPTGVTHSYNSTTRTLQFSIPNTLVEVGDVSQTIRLHVQLVSDYNQLSTACSNEIKNQAFATYQGVINTKVIQDEGSFSTTTCNFGTPQSTNFLVNIDGHTFTKSSVLCGASATLSAADGYTSYSWSTSPTGTPVVGTNQTYTATSTGTYYVTSTSSCRTIKEEITVIPFGNTITNPVIPYADEVVTCQNNGKPLPNIFLCGANATRLIQTNISDASSIEWEKLNESSCAAQTIANCANENAACQWNVLSTGSNYTVNTAGQYRVTLRYAGGCFSRFYFNVYQNLLNPTYTTKDIVCTTNGKITIGGVPAGYEYSLDGVTYLPSNVFTITTAGSYTVYIKQVGVTTNPCIFSVPNILIRKRNFSVATIVTQPLCNGDKGSIKIAANDADPQYYYSIYQGATLVNSVGPITASDYEFSGLNPATYTVRVWTDDGCDYSANIQITNPPLLTATSALTKPLTCTDGEITVYPSGGTPPYAYYVNGSTSSQSIPQIVVTNPLPSGGIYNIQVVDSKNCSTTTSITVAAIPAPVYTVTKTDILCYNNTTGEIKFNVTNANGYTLTYSIDNGVTYVANPTFSNLGIGTYNAIIKYSLAGTNCLSTPQIITINQPTAITGTAKLTTPYSCSSTATIEAQGVSGGTPGYTYSIDGINFQPGTTLSGLTNGTYSITVKDSNGCTFITNTVTITPLNPPADLTFSATALTCPTNKSNVSITTTGTNTPYTYTIIPSLPAGAIVTATGINNLSPGTYTFQVTDAKNCTYQEDYTIAPLAPINVVGTIVNNVRCLGSATGSLNFAVSGTTNYSYTINGGTPVTTQTASLINLSNLVAGTYTIIITDNNTNCTATSTVTIAAPTAALSVTTTVSPLKCNSNGQLTVNAAGGWGSYNYTLTQPDATTVGPQSSAVFTNLSQAGTYSISVTDANNCTVTNTFTLIAPVQPTASIAVTSDFCYDGTNGASLIATALGGVTPYEYNINGGAWQSSNTFSNLTPNTYTITVRDAYGCLVTLPAQTIAPQLAVNAVLTKELDCTSSPNAVITGAVTGGYTPFTYQVKINGGSYSAATTVSGSTFTYPTSTAGTYQFQITDAKGCTAESGIITINPIVYPSATTTITNVSCNSLSDGSVTIIPSLGLAPYNYSFNGSPFSSATTYSSLAAGTYSYIVKDSKDCLYNGSVTITQPTALTTTATATAFSCSTTNTKQSATITIATPVTGTAPYQYSFNGSGYNATNTLTVNDNGTDQTIPYSVRDANGCTAGNSITLSKLNPPTAGTITNSAVTCNSTTSTVTVTPTAGTGVGTLTYEITFPASAATPNTTGIFNGLIPDTYTFKVTDANGCYYTQSITVSAVNPIAIAGNKTSDVLCKGDSSGSIQYTVSGFSGTYSYVFNGQAAVTGQTSNSIVKNGLATGTYLITVTDNTTGCTANTSVTITEPSTVLALTATATNVNCNNDNSQITGTPSGGTANYTYAAVISGATAPTTYSSSNIITVDTNSATNLIWDVYVKDANGCIATSTLTIINDALPTINAPAIQCYVGSPINISITGTSVGVPTYSIGSGYQSSPNFTINAAGTYTLNLKDASGCVATTTYTVYPQLTVLPAITKELDCTASPAATITVTAAGGKNPYSYAVSTDGGSTYAPMGTNVYSTLVAGTFQFRVTDANNCITTTTTTINPLTPITATTTNVNPSCNGASDGSVQIIPSGGVAPYTYSNDGITYVPSSLFSGLGGGNYTFYIKDSKGCFITKTVTLTDPVTLAATASVTPFTCSVSNTKQAATITVTATSGTGTAPYQYSLNGSGYSAVNTLTLNDNGLDQPYTYSVRDSKGCIVSGGGTLLKLNPPTDLSFTAAPITCTATTTTVTATATNGVGTLTYEITFPLASATLNTSGVFAGLSPGTYIFKVTDANGCYYTESHIVNPVTPIAVIGSKLSDVLCKGDSSGSIQYTVSGFSGTYSYVFNSQAAVTAQTSNSIVKNGLATGTYLITVTDNTTGCTANTSVTITEPTTALTFTATPTNVNCNDDNSQITVTALGGTANYTYAAVISGATAPTIYSNSNVIIVDTNSGANLSWDVYVKDANGCVTNNTLSPTIITLDPMPTVSTPALASNQCSVSIGFTFTATGTGITPLSYSINGGVSYQSSPVFTVNVPGSYAVTVKDGNGCTATSLTPTIVSSPITTNAILTKDLTCSSPTNATIDVTTNGGKLPYSYKVKIGAGSYGSSIAFAGTIFTYTASTADTYQFEITDANGCTKETNITTTTAVLPTASYTAVNPTCNGNSDGSIKLTALTGEGPFTYSINGGVSFVTTNVFGGLVAGSYSYIVRDNKGCDASGTITLNNPVLIVPNIVMYPIVCNANTPGSFDVSVTSGGVAPFTYNLYDSSYNLLDTYSETGASPTTVHNFGGLTFGDYYITIVDANGCQFSSSKQRITTPPFLTLDAVTLGGDCIVGATVDLTVVTGGVAPYKYSIFGQPLTESAPTAATTYTFNGLLHGTSYFFQVKDNNNCISVLEVPIPTISSIGVVIDNKSNVTCNGVNNGIINYTVSGFDTSVTTIEYELLNPLTNSPISPAINGTVTGVAGGPISGSISGLKQGDYLLKVKESTGTLCSALIPFNITQPIQPLNAIISNETNANCNTGAQITVSATGGTGPYQYAFVQDGAPQAGAYNNSNLGVLNPFPLPLKLDWDIWVKDANGCEFKIDKTITVDPSPTINTVGLQCFTGSGLSITLTGTYVGTPTYSIGGAYQASPSFTINSPGTYNVSIKDNNGCIATTTYDVKPQLLLQADLIQDLTCSVDASITLTPSGGTGTYTNYEVSFNAGGFTPAISSFITNTAGSYIFRVTDSQGCQAISNEIIVTPNTTPTATFTQTNVSCNGGSDGSIVINAANGIAPYQYSIDNGATYQPSNVFTGLNAAGTYTIIVKDSKSCTSAASPLAITEPTIVGGTAVLTQGLTCGAGNATQAALVTVTGSGGTGSYTYSFNGGLNYSSSNTYSTNTTGVVTAYIKDTNGCISAVLATANVPALNPPTDLNISGTPVYCAPVANQTSTVTLTTTNGVGTLSYAIISPASATTNVTGASSGIFTGLLPDTYLFQATDANGCTYQESYTVNPVTNITVSGQLISDVTCNPGSNGQVLFTLGNFAGMYSYSLDGGTTVITGQTNPTITLSGLTTGTQTIIVTDETTGCTATTSVAVTQPAPLALVANPFINANCNFGAQVSVTASGGVAPYSYSYVISGASAGTYSTSASAVLDPAIATSWDVYVKDANGCIITAPLAITITKDPLPIIVMPASQCFVGTPLTIDLSNGQTVAVGPATYTINGSNQTSPIYTINAPGTYKLSIVDANGCSSNVLDYIVQPQLSLNAALTKELDCTISPDAIVTLTAGGGTAPYTLYEYSTNAGTSYTAMGSNVLTISTAGTYIFRVTDTQGCQAISSEVTITPKTTPTFTFTQTNVSCNGGSDGSIVITAANGIAPYQYSIDNGANYQPSNVFTGLNAAGTYTIIVKDNKSCTSATSPLAITEPTIVGGTALLTQGLTCGAGNATQAALVTVTGSGGTGSYTYSFNGGLNYSLSNTYSTNTAGVVTAYIKDANGCISAVPATANVQALNPPTDLNFVSTTVTCLALTSDVTLTTTNGVGTLSYAIISPATATSNVTGASSGIFTGLLPDTYLFQVTDANFCTYKKSYTVNPVNNITVAGLVTSDVKCFGDANGTAEFTVANSTGSYTSALITGSAATITQTANKVTITGLIAGNYTLEVTDSTTGCTAQNTITINQPTNALSATYTTVNANCNLGAQVKITASGGTPNYRYAVLQDGATPIAADYSNNNNIVLNPAINTLWDAYVLDANNCVTKTDVTIATDPAPTITLPALASDQCTSAGASYTFTATGTGVAPLSYSIGTGYQSSNIFTVTAAGTYTVTVKDANGCTASNPITIYPALNLTAAITSLPSCANNDGVITVAATGGSGSYNYGISPSLGITQTANVFSNIPSGTYTITMTDLITNCNKNVSVILSPATPVTFDPATVTNVSCKGGNNGTITVNLASTNDNPIYSYAITAPVSVAPQASNVFTNLAAGNYTVEVTSGRNCKATQNISVTEPTAVLTATATASPFSCALNNSVNASTVTITGAGGTPTYTYSIDGTNYFTSNSFAVIDTGAIQTITVYVKDANGCTANNTVTINPLPKLISTVVNQTKAITCTNDELVSISVTGGSGNFSYQLLPAGTPQPSNSFSLTAPGTYYFQVNDVTTGCYITTLPYTIAPFNTIKVVATATTAVTCFGDSNGALAINVTGYTGPYNYNIKNNLGVTVSSGFGNTALNPQTINGLAAANYTVEVTETTNPFCISTSNTVTIFSPSTALNLVASETSNVTCTNDKGTISAIATGGWGSYQYELTGTKNVSYSSNGTFTNLTVGTYTINAKDLNGCVVSRTVTLTIPNPINATVTPNTTVLSCFGDKNATITTTNVTGGQGSNYSYILNMISPTVSSSGPQLAPTFSGLGAGTYTITVKDGYNCSFTSANIVIVEPTIVKTNLIVASTQTCLNQTQLTLTASGGTAPYTYSADNVTYTPAPFASSVSFPVVAGTYSYYVKDVNGCIATISNNIKIDPLPALVINLDKTNAFINCKGDNSGDIAATAQGGLGNYIYSLLDGAGLPIAPSPTQLSPGNFTGLFAGNYMVKVTSGDCTTTSAVINITEPTAPLAAPYTTKNVNCNGAKNGEIIINASGGTGTIQYAISPNLNQFYNTNTFTNLAPGNYDVIVQDVLGCYIKINFDITEPNLLTASTTPNSIIPEICAGDKDGAFSIDIAGGTAPYSVSLDNLNGTYTTGTLSQTEFDFTGLTGGNHVVYIRDAAGCTTDWSVPLPQSVNMSPVAAVSYDCVNNAASNLIKITVDASITNPADVDYSLDGGTYQASNIFTNIPAGTHYVTTRHTNGCEQRTSDFNIVQVDPLTLVLNDGGLNEIVATAAGGGGNYQYTLNGESYGNTSNFIIYKSGDYTVTVTDANGCVASATRHFEYIDVCIPNHFTPNGDGIEDGWAPGCTINYTNLTFDIFDRYGRKVATYRLGQYWDGKYDGKELPSGDYWYVLKLNDVKDPREFVGHFTLYR</sequence>
<evidence type="ECO:0000256" key="1">
    <source>
        <dbReference type="SAM" id="Phobius"/>
    </source>
</evidence>
<organism evidence="2 3">
    <name type="scientific">Flavobacterium sufflavum</name>
    <dbReference type="NCBI Taxonomy" id="1921138"/>
    <lineage>
        <taxon>Bacteria</taxon>
        <taxon>Pseudomonadati</taxon>
        <taxon>Bacteroidota</taxon>
        <taxon>Flavobacteriia</taxon>
        <taxon>Flavobacteriales</taxon>
        <taxon>Flavobacteriaceae</taxon>
        <taxon>Flavobacterium</taxon>
    </lineage>
</organism>
<reference evidence="2 3" key="1">
    <citation type="submission" date="2019-01" db="EMBL/GenBank/DDBJ databases">
        <authorList>
            <person name="Chen W.-M."/>
        </authorList>
    </citation>
    <scope>NUCLEOTIDE SEQUENCE [LARGE SCALE GENOMIC DNA]</scope>
    <source>
        <strain evidence="2 3">BBQ-12</strain>
    </source>
</reference>